<feature type="domain" description="AntA/AntB antirepressor" evidence="2">
    <location>
        <begin position="31"/>
        <end position="97"/>
    </location>
</feature>
<dbReference type="AlphaFoldDB" id="B9E7T0"/>
<dbReference type="eggNOG" id="COG3561">
    <property type="taxonomic scope" value="Bacteria"/>
</dbReference>
<dbReference type="InterPro" id="IPR013557">
    <property type="entry name" value="AntA/B_antirep"/>
</dbReference>
<reference evidence="3 4" key="1">
    <citation type="journal article" date="2009" name="J. Bacteriol.">
        <title>Complete genome sequence of Macrococcus caseolyticus strain JCSCS5402, reflecting the ancestral genome of the human-pathogenic staphylococci.</title>
        <authorList>
            <person name="Baba T."/>
            <person name="Kuwahara-Arai K."/>
            <person name="Uchiyama I."/>
            <person name="Takeuchi F."/>
            <person name="Ito T."/>
            <person name="Hiramatsu K."/>
        </authorList>
    </citation>
    <scope>NUCLEOTIDE SEQUENCE [LARGE SCALE GENOMIC DNA]</scope>
    <source>
        <strain evidence="3 4">JCSC5402</strain>
    </source>
</reference>
<evidence type="ECO:0000313" key="4">
    <source>
        <dbReference type="Proteomes" id="UP000001383"/>
    </source>
</evidence>
<dbReference type="EMBL" id="AP009484">
    <property type="protein sequence ID" value="BAH18248.1"/>
    <property type="molecule type" value="Genomic_DNA"/>
</dbReference>
<feature type="domain" description="Antirepressor protein C-terminal" evidence="1">
    <location>
        <begin position="138"/>
        <end position="249"/>
    </location>
</feature>
<evidence type="ECO:0000259" key="1">
    <source>
        <dbReference type="Pfam" id="PF03374"/>
    </source>
</evidence>
<dbReference type="Pfam" id="PF03374">
    <property type="entry name" value="ANT"/>
    <property type="match status" value="1"/>
</dbReference>
<name>B9E7T0_MACCJ</name>
<dbReference type="KEGG" id="mcl:MCCL_1541"/>
<gene>
    <name evidence="3" type="ordered locus">MCCL_1541</name>
</gene>
<dbReference type="PANTHER" id="PTHR36180:SF1">
    <property type="entry name" value="ANTA_ANTB ANTIREPRESSOR DOMAIN-CONTAINING PROTEIN"/>
    <property type="match status" value="1"/>
</dbReference>
<accession>B9E7T0</accession>
<protein>
    <submittedName>
        <fullName evidence="3">Anti-repressor</fullName>
    </submittedName>
</protein>
<dbReference type="InterPro" id="IPR005039">
    <property type="entry name" value="Ant_C"/>
</dbReference>
<dbReference type="Pfam" id="PF08346">
    <property type="entry name" value="AntA"/>
    <property type="match status" value="1"/>
</dbReference>
<dbReference type="STRING" id="458233.MCCL_1541"/>
<organism evidence="3 4">
    <name type="scientific">Macrococcus caseolyticus (strain JCSC5402)</name>
    <name type="common">Macrococcoides caseolyticum</name>
    <dbReference type="NCBI Taxonomy" id="458233"/>
    <lineage>
        <taxon>Bacteria</taxon>
        <taxon>Bacillati</taxon>
        <taxon>Bacillota</taxon>
        <taxon>Bacilli</taxon>
        <taxon>Bacillales</taxon>
        <taxon>Staphylococcaceae</taxon>
        <taxon>Macrococcoides</taxon>
    </lineage>
</organism>
<dbReference type="PANTHER" id="PTHR36180">
    <property type="entry name" value="DNA-BINDING PROTEIN-RELATED-RELATED"/>
    <property type="match status" value="1"/>
</dbReference>
<sequence>MEVIKMNEIDVINKHDQLVPIQENDNGEVVVNARTLHKELKVKTRFSLWVEQNFKHFKNGRDFTSVVSTTVVNNGAIRKLDDYALTLEMAKHISMMSGTEKGFEVREYFIRVETAWNSPEMIMRRALQIANKKIVALEEQMKIDKPKTIFADAVAASKTSILVGELAKLLKQNGVEIGQKRLFEYLRKNGFLIRRKGTDYNMPTQYSMERGLFEIKETSITHSDGHVSINKTPKVTGKGQQYFINRFLNNEVRINVY</sequence>
<evidence type="ECO:0000259" key="2">
    <source>
        <dbReference type="Pfam" id="PF08346"/>
    </source>
</evidence>
<dbReference type="HOGENOM" id="CLU_046670_11_0_9"/>
<dbReference type="GO" id="GO:0003677">
    <property type="term" value="F:DNA binding"/>
    <property type="evidence" value="ECO:0007669"/>
    <property type="project" value="InterPro"/>
</dbReference>
<proteinExistence type="predicted"/>
<dbReference type="eggNOG" id="COG3645">
    <property type="taxonomic scope" value="Bacteria"/>
</dbReference>
<dbReference type="Proteomes" id="UP000001383">
    <property type="component" value="Chromosome"/>
</dbReference>
<evidence type="ECO:0000313" key="3">
    <source>
        <dbReference type="EMBL" id="BAH18248.1"/>
    </source>
</evidence>